<dbReference type="AlphaFoldDB" id="W9V930"/>
<keyword evidence="2" id="KW-1185">Reference proteome</keyword>
<dbReference type="Proteomes" id="UP000019460">
    <property type="component" value="Unassembled WGS sequence"/>
</dbReference>
<name>W9V930_9GAMM</name>
<evidence type="ECO:0000313" key="1">
    <source>
        <dbReference type="EMBL" id="EXJ15939.1"/>
    </source>
</evidence>
<dbReference type="STRING" id="1249627.D779_0687"/>
<comment type="caution">
    <text evidence="1">The sequence shown here is derived from an EMBL/GenBank/DDBJ whole genome shotgun (WGS) entry which is preliminary data.</text>
</comment>
<protein>
    <submittedName>
        <fullName evidence="1">Uncharacterized protein</fullName>
    </submittedName>
</protein>
<dbReference type="EMBL" id="AONC01000017">
    <property type="protein sequence ID" value="EXJ15939.1"/>
    <property type="molecule type" value="Genomic_DNA"/>
</dbReference>
<organism evidence="1 2">
    <name type="scientific">Imhoffiella purpurea</name>
    <dbReference type="NCBI Taxonomy" id="1249627"/>
    <lineage>
        <taxon>Bacteria</taxon>
        <taxon>Pseudomonadati</taxon>
        <taxon>Pseudomonadota</taxon>
        <taxon>Gammaproteobacteria</taxon>
        <taxon>Chromatiales</taxon>
        <taxon>Chromatiaceae</taxon>
        <taxon>Imhoffiella</taxon>
    </lineage>
</organism>
<evidence type="ECO:0000313" key="2">
    <source>
        <dbReference type="Proteomes" id="UP000019460"/>
    </source>
</evidence>
<proteinExistence type="predicted"/>
<accession>W9V930</accession>
<sequence length="146" mass="15217">MPLVAVVPEAAPACGPQVRIQVHQIADPVEAGEEGRDLAAEIEQHLGLGLRPSVRADEDGGQLLIHLADPSMRQEAVLAKGPEQTVEMTRLLGFRAMDDQAQVLGADALGQPAGEQEAVAAAVGLEAVEVDLGHRSDDAAGGYLLM</sequence>
<gene>
    <name evidence="1" type="ORF">D779_0687</name>
</gene>
<reference evidence="1 2" key="1">
    <citation type="submission" date="2012-11" db="EMBL/GenBank/DDBJ databases">
        <title>Genome assembly of Thiorhodococcus sp. AK35.</title>
        <authorList>
            <person name="Nupur N."/>
            <person name="Khatri I."/>
            <person name="Subramanian S."/>
            <person name="Pinnaka A."/>
        </authorList>
    </citation>
    <scope>NUCLEOTIDE SEQUENCE [LARGE SCALE GENOMIC DNA]</scope>
    <source>
        <strain evidence="1 2">AK35</strain>
    </source>
</reference>